<dbReference type="InterPro" id="IPR032183">
    <property type="entry name" value="PKD-like"/>
</dbReference>
<dbReference type="EMBL" id="JBHULD010000003">
    <property type="protein sequence ID" value="MFD2553118.1"/>
    <property type="molecule type" value="Genomic_DNA"/>
</dbReference>
<evidence type="ECO:0000313" key="2">
    <source>
        <dbReference type="Proteomes" id="UP001597440"/>
    </source>
</evidence>
<proteinExistence type="predicted"/>
<gene>
    <name evidence="1" type="ORF">ACFSQW_01855</name>
</gene>
<sequence>MKSTIIGFSLLIFTICILNSCRKDLGNYDYSEQNHVLIENMEDNYLGFSGVELKIKPVLKLRDGSSFDADKYSYEWFSYDSLASNADIKKVLSTDKDLDVMLSLVPSKYALFYQITDKETGYHWQKKVGLRVTTEIADGWLILNDINNEARLDMLAFNAKTTVYDPYFDITKASGGWKIEGKPLMVHYVRNSEFLTAKPSARVYVSTDKLTYSINNQIYTWNKYSNFKEEVMRPTPTNYHAVKFSSTGSESYVLDSEGILSRENIPQATLYGPSLNRLNTGGMIDISPFLGDKRESQNYLVVFDIKAKRFLIHKGLNQALIIPSSSTPDTFKPDNLQKDLVYMAYVPITNKQFYALLRDPVTKKLNLIRFIDNDTELVLQGDDVLDSSIPIDNADFYDVDPTYGYIMYSVGSKIYQYDPFNKVNKLLIDKGNKIISLIKYPNIFNRSNRYLELQKKLVVCTYDAGQPTTSGKMELYEISLSGVPQLEKSYEGFGKIVSISYRE</sequence>
<dbReference type="Pfam" id="PF16407">
    <property type="entry name" value="PKD_2"/>
    <property type="match status" value="1"/>
</dbReference>
<comment type="caution">
    <text evidence="1">The sequence shown here is derived from an EMBL/GenBank/DDBJ whole genome shotgun (WGS) entry which is preliminary data.</text>
</comment>
<accession>A0ABW5KXA5</accession>
<name>A0ABW5KXA5_9SPHI</name>
<organism evidence="1 2">
    <name type="scientific">Sphingobacterium tabacisoli</name>
    <dbReference type="NCBI Taxonomy" id="2044855"/>
    <lineage>
        <taxon>Bacteria</taxon>
        <taxon>Pseudomonadati</taxon>
        <taxon>Bacteroidota</taxon>
        <taxon>Sphingobacteriia</taxon>
        <taxon>Sphingobacteriales</taxon>
        <taxon>Sphingobacteriaceae</taxon>
        <taxon>Sphingobacterium</taxon>
    </lineage>
</organism>
<dbReference type="RefSeq" id="WP_210356412.1">
    <property type="nucleotide sequence ID" value="NZ_JAEQMU010000009.1"/>
</dbReference>
<keyword evidence="2" id="KW-1185">Reference proteome</keyword>
<protein>
    <submittedName>
        <fullName evidence="1">PKD-like family lipoprotein</fullName>
    </submittedName>
</protein>
<dbReference type="Proteomes" id="UP001597440">
    <property type="component" value="Unassembled WGS sequence"/>
</dbReference>
<reference evidence="2" key="1">
    <citation type="journal article" date="2019" name="Int. J. Syst. Evol. Microbiol.">
        <title>The Global Catalogue of Microorganisms (GCM) 10K type strain sequencing project: providing services to taxonomists for standard genome sequencing and annotation.</title>
        <authorList>
            <consortium name="The Broad Institute Genomics Platform"/>
            <consortium name="The Broad Institute Genome Sequencing Center for Infectious Disease"/>
            <person name="Wu L."/>
            <person name="Ma J."/>
        </authorList>
    </citation>
    <scope>NUCLEOTIDE SEQUENCE [LARGE SCALE GENOMIC DNA]</scope>
    <source>
        <strain evidence="2">KCTC 52298</strain>
    </source>
</reference>
<evidence type="ECO:0000313" key="1">
    <source>
        <dbReference type="EMBL" id="MFD2553118.1"/>
    </source>
</evidence>